<reference evidence="2" key="1">
    <citation type="submission" date="2023-03" db="EMBL/GenBank/DDBJ databases">
        <title>Andean soil-derived lignocellulolytic bacterial consortium as a source of novel taxa and putative plastic-active enzymes.</title>
        <authorList>
            <person name="Diaz-Garcia L."/>
            <person name="Chuvochina M."/>
            <person name="Feuerriegel G."/>
            <person name="Bunk B."/>
            <person name="Sproer C."/>
            <person name="Streit W.R."/>
            <person name="Rodriguez L.M."/>
            <person name="Overmann J."/>
            <person name="Jimenez D.J."/>
        </authorList>
    </citation>
    <scope>NUCLEOTIDE SEQUENCE</scope>
    <source>
        <strain evidence="2">MAG 833</strain>
    </source>
</reference>
<dbReference type="Proteomes" id="UP001213664">
    <property type="component" value="Chromosome"/>
</dbReference>
<dbReference type="AlphaFoldDB" id="A0AAJ5X1Q0"/>
<feature type="signal peptide" evidence="1">
    <location>
        <begin position="1"/>
        <end position="20"/>
    </location>
</feature>
<organism evidence="2 3">
    <name type="scientific">Candidatus Brevundimonas colombiensis</name>
    <dbReference type="NCBI Taxonomy" id="3121376"/>
    <lineage>
        <taxon>Bacteria</taxon>
        <taxon>Pseudomonadati</taxon>
        <taxon>Pseudomonadota</taxon>
        <taxon>Alphaproteobacteria</taxon>
        <taxon>Caulobacterales</taxon>
        <taxon>Caulobacteraceae</taxon>
        <taxon>Brevundimonas</taxon>
    </lineage>
</organism>
<evidence type="ECO:0000256" key="1">
    <source>
        <dbReference type="SAM" id="SignalP"/>
    </source>
</evidence>
<dbReference type="EMBL" id="CP119326">
    <property type="protein sequence ID" value="WEK40557.1"/>
    <property type="molecule type" value="Genomic_DNA"/>
</dbReference>
<feature type="chain" id="PRO_5042507317" description="Lipoprotein" evidence="1">
    <location>
        <begin position="21"/>
        <end position="240"/>
    </location>
</feature>
<evidence type="ECO:0000313" key="2">
    <source>
        <dbReference type="EMBL" id="WEK40557.1"/>
    </source>
</evidence>
<protein>
    <recommendedName>
        <fullName evidence="4">Lipoprotein</fullName>
    </recommendedName>
</protein>
<evidence type="ECO:0000313" key="3">
    <source>
        <dbReference type="Proteomes" id="UP001213664"/>
    </source>
</evidence>
<gene>
    <name evidence="2" type="ORF">P0Y50_02825</name>
</gene>
<proteinExistence type="predicted"/>
<keyword evidence="1" id="KW-0732">Signal</keyword>
<sequence length="240" mass="25175">MKRLILAACMALLCGCSTYTTPGAGVELGAITEADGDIAAAFARQPAVVFPARLAVARVASAGYRTASNSSIGNGAFGIVTTRDIETDESLARLAQMPRISGVAPVSRLLVSPDLKDTRDLRAAAAQLRADVILIYTIDTRFRTESAALGPLQTIALGFLPSKKAVVNATCAFILIDVRTGFVYGTGETTATEDQRSNVWGSENAIEAARLRAERKAFEDGLGEVAKLWSSVVATHGGQG</sequence>
<name>A0AAJ5X1Q0_9CAUL</name>
<accession>A0AAJ5X1Q0</accession>
<evidence type="ECO:0008006" key="4">
    <source>
        <dbReference type="Google" id="ProtNLM"/>
    </source>
</evidence>
<dbReference type="PROSITE" id="PS51257">
    <property type="entry name" value="PROKAR_LIPOPROTEIN"/>
    <property type="match status" value="1"/>
</dbReference>